<dbReference type="InterPro" id="IPR025315">
    <property type="entry name" value="DUF4220"/>
</dbReference>
<evidence type="ECO:0000259" key="2">
    <source>
        <dbReference type="Pfam" id="PF13968"/>
    </source>
</evidence>
<dbReference type="Pfam" id="PF13968">
    <property type="entry name" value="DUF4220"/>
    <property type="match status" value="1"/>
</dbReference>
<sequence length="853" mass="95274">MAFSFHGRAVAGAAPSYNTTAPLLLLLNKTGCATPAATLVANFTVSSDLRTTERLMVTTTVLMTVLGAALFALCLLARLSGRHRGHSTATCIFFRASFALFLPFMSYMFSQARSKGAPARACLILLWMLLVELLRKKVYAMVAPEGDAFARGVGRYSFFDAVEEAARMVWIGYLVYSYVDDAVVKSFFVILWIFSVVKLCKRASCIELAKRSFDLARNASLISGYMAQLVLADQQHLGLGPLDGDAVDGGGERSNNILSTCNYVVMGESQMRREETPYGLQLPELASILECQLRHHRDGSLTEEESTVAETSKLVRVCTVWQLSESDPVFRYHERRRHKLQETCLGLALFKLLRRRLEGHHMVEAGAGGGRRQARDLVRWGLLQELGAERAFDVVEQELTFLDEYYQAIIPLALPKPKLFFANFAFSIFFILVYCIAVMLVTGNGDMFHVLASLLRGLVDLSADMVLQYRCFLHQASFLVGMVLSSSDLIITFLLTITLLTVETYEFIHYLLSDWHLASVLCNYARKPALQKQARVRRAVEAALWVKVRSNPVIKVHQFTLLKTHQLHPRRIWMLLSRLLKRRLVGLPDVAVTAEAKKAIVEVLKTVLDRPDGHSRFTNGREALRRNSFEHLEWACDDSGGGATVILVWHLATLLLETRNDDRGQHQLPPAGEAAVTLSRYCAYLVAYEPGLLPDDPAWTDRKYRDMRAELASFFRSCCTTTHRRDRLMATGFHHGDQKEHSSSKLMAKGVMLAKELEKAAGGSTAPYAQHERVWGMLLELWAELLVFVARAPSGGPDAHALALANGGEFITHIWAMLTHAGLGTDDSTRDIPITQELPTIREIPIRADGRAV</sequence>
<feature type="transmembrane region" description="Helical" evidence="1">
    <location>
        <begin position="55"/>
        <end position="77"/>
    </location>
</feature>
<dbReference type="EMBL" id="CM003535">
    <property type="protein sequence ID" value="RCV38228.1"/>
    <property type="molecule type" value="Genomic_DNA"/>
</dbReference>
<proteinExistence type="predicted"/>
<dbReference type="AlphaFoldDB" id="A0A368S759"/>
<feature type="transmembrane region" description="Helical" evidence="1">
    <location>
        <begin position="89"/>
        <end position="110"/>
    </location>
</feature>
<feature type="transmembrane region" description="Helical" evidence="1">
    <location>
        <begin position="182"/>
        <end position="200"/>
    </location>
</feature>
<keyword evidence="1" id="KW-0812">Transmembrane</keyword>
<feature type="transmembrane region" description="Helical" evidence="1">
    <location>
        <begin position="419"/>
        <end position="441"/>
    </location>
</feature>
<organism evidence="3">
    <name type="scientific">Setaria italica</name>
    <name type="common">Foxtail millet</name>
    <name type="synonym">Panicum italicum</name>
    <dbReference type="NCBI Taxonomy" id="4555"/>
    <lineage>
        <taxon>Eukaryota</taxon>
        <taxon>Viridiplantae</taxon>
        <taxon>Streptophyta</taxon>
        <taxon>Embryophyta</taxon>
        <taxon>Tracheophyta</taxon>
        <taxon>Spermatophyta</taxon>
        <taxon>Magnoliopsida</taxon>
        <taxon>Liliopsida</taxon>
        <taxon>Poales</taxon>
        <taxon>Poaceae</taxon>
        <taxon>PACMAD clade</taxon>
        <taxon>Panicoideae</taxon>
        <taxon>Panicodae</taxon>
        <taxon>Paniceae</taxon>
        <taxon>Cenchrinae</taxon>
        <taxon>Setaria</taxon>
    </lineage>
</organism>
<evidence type="ECO:0000256" key="1">
    <source>
        <dbReference type="SAM" id="Phobius"/>
    </source>
</evidence>
<dbReference type="PANTHER" id="PTHR31325">
    <property type="entry name" value="OS01G0798800 PROTEIN-RELATED"/>
    <property type="match status" value="1"/>
</dbReference>
<feature type="transmembrane region" description="Helical" evidence="1">
    <location>
        <begin position="116"/>
        <end position="135"/>
    </location>
</feature>
<keyword evidence="1" id="KW-1133">Transmembrane helix</keyword>
<gene>
    <name evidence="3" type="ORF">SETIT_8G125200v2</name>
</gene>
<feature type="domain" description="DUF4220" evidence="2">
    <location>
        <begin position="162"/>
        <end position="535"/>
    </location>
</feature>
<dbReference type="InterPro" id="IPR007658">
    <property type="entry name" value="DUF594"/>
</dbReference>
<dbReference type="Pfam" id="PF04578">
    <property type="entry name" value="DUF594"/>
    <property type="match status" value="1"/>
</dbReference>
<keyword evidence="1" id="KW-0472">Membrane</keyword>
<reference evidence="3" key="2">
    <citation type="submission" date="2015-07" db="EMBL/GenBank/DDBJ databases">
        <authorList>
            <person name="Noorani M."/>
        </authorList>
    </citation>
    <scope>NUCLEOTIDE SEQUENCE</scope>
    <source>
        <strain evidence="3">Yugu1</strain>
    </source>
</reference>
<reference evidence="3" key="1">
    <citation type="journal article" date="2012" name="Nat. Biotechnol.">
        <title>Reference genome sequence of the model plant Setaria.</title>
        <authorList>
            <person name="Bennetzen J.L."/>
            <person name="Schmutz J."/>
            <person name="Wang H."/>
            <person name="Percifield R."/>
            <person name="Hawkins J."/>
            <person name="Pontaroli A.C."/>
            <person name="Estep M."/>
            <person name="Feng L."/>
            <person name="Vaughn J.N."/>
            <person name="Grimwood J."/>
            <person name="Jenkins J."/>
            <person name="Barry K."/>
            <person name="Lindquist E."/>
            <person name="Hellsten U."/>
            <person name="Deshpande S."/>
            <person name="Wang X."/>
            <person name="Wu X."/>
            <person name="Mitros T."/>
            <person name="Triplett J."/>
            <person name="Yang X."/>
            <person name="Ye C.Y."/>
            <person name="Mauro-Herrera M."/>
            <person name="Wang L."/>
            <person name="Li P."/>
            <person name="Sharma M."/>
            <person name="Sharma R."/>
            <person name="Ronald P.C."/>
            <person name="Panaud O."/>
            <person name="Kellogg E.A."/>
            <person name="Brutnell T.P."/>
            <person name="Doust A.N."/>
            <person name="Tuskan G.A."/>
            <person name="Rokhsar D."/>
            <person name="Devos K.M."/>
        </authorList>
    </citation>
    <scope>NUCLEOTIDE SEQUENCE [LARGE SCALE GENOMIC DNA]</scope>
    <source>
        <strain evidence="3">Yugu1</strain>
    </source>
</reference>
<feature type="transmembrane region" description="Helical" evidence="1">
    <location>
        <begin position="479"/>
        <end position="501"/>
    </location>
</feature>
<evidence type="ECO:0000313" key="3">
    <source>
        <dbReference type="EMBL" id="RCV38228.1"/>
    </source>
</evidence>
<dbReference type="OrthoDB" id="679155at2759"/>
<name>A0A368S759_SETIT</name>
<accession>A0A368S759</accession>
<protein>
    <recommendedName>
        <fullName evidence="2">DUF4220 domain-containing protein</fullName>
    </recommendedName>
</protein>